<dbReference type="RefSeq" id="WP_169654342.1">
    <property type="nucleotide sequence ID" value="NZ_JABANE010000002.1"/>
</dbReference>
<dbReference type="AlphaFoldDB" id="A0A7X9NZ50"/>
<dbReference type="EMBL" id="JABANE010000002">
    <property type="protein sequence ID" value="NME66596.1"/>
    <property type="molecule type" value="Genomic_DNA"/>
</dbReference>
<dbReference type="GO" id="GO:0005524">
    <property type="term" value="F:ATP binding"/>
    <property type="evidence" value="ECO:0007669"/>
    <property type="project" value="InterPro"/>
</dbReference>
<proteinExistence type="predicted"/>
<evidence type="ECO:0000313" key="3">
    <source>
        <dbReference type="Proteomes" id="UP000576082"/>
    </source>
</evidence>
<keyword evidence="3" id="KW-1185">Reference proteome</keyword>
<dbReference type="InterPro" id="IPR027417">
    <property type="entry name" value="P-loop_NTPase"/>
</dbReference>
<dbReference type="InterPro" id="IPR014555">
    <property type="entry name" value="RecF-like"/>
</dbReference>
<gene>
    <name evidence="2" type="ORF">HHU12_01345</name>
</gene>
<dbReference type="Proteomes" id="UP000576082">
    <property type="component" value="Unassembled WGS sequence"/>
</dbReference>
<dbReference type="PANTHER" id="PTHR40396">
    <property type="entry name" value="ATPASE-LIKE PROTEIN"/>
    <property type="match status" value="1"/>
</dbReference>
<dbReference type="Gene3D" id="3.40.50.300">
    <property type="entry name" value="P-loop containing nucleotide triphosphate hydrolases"/>
    <property type="match status" value="1"/>
</dbReference>
<dbReference type="SUPFAM" id="SSF52540">
    <property type="entry name" value="P-loop containing nucleoside triphosphate hydrolases"/>
    <property type="match status" value="1"/>
</dbReference>
<dbReference type="PANTHER" id="PTHR40396:SF1">
    <property type="entry name" value="ATPASE AAA-TYPE CORE DOMAIN-CONTAINING PROTEIN"/>
    <property type="match status" value="1"/>
</dbReference>
<sequence>MITKLKIQGYKSIEELELPLQSINILLGGNGVGKSNFISLFVLLRKIYQQQLQEYVAQKGGADRLFYYGKKITNSIDIDLEFGNKEGKGYNRFLLGLKPVQDEVLIHNTLTAFKPETNWHYKNYDENVRESGFRFRRDSQAYYVNDLLRTFSVYHFHDTGDNSPLKGKCRIDDNEFLQPNGNNLPAFLYFLQEKSPRSFSRIENTIKNIAPFFHHFKLKPDRINDHMIQLEWADSGNIEHYFNAYDLSDGTLRFIALTTLLLQPDPPKTIIIDEPELGLHPVAINKLSALIRKVSKKSQVIVSTQSTNFIDNFDPQDIIVVDRKNNASTFRRLEEENLKEWLEDYTLSEIWGKNIFGGQPYRF</sequence>
<reference evidence="2 3" key="1">
    <citation type="submission" date="2020-04" db="EMBL/GenBank/DDBJ databases">
        <title>Flammeovirga sp. SR4, a novel species isolated from seawater.</title>
        <authorList>
            <person name="Wang X."/>
        </authorList>
    </citation>
    <scope>NUCLEOTIDE SEQUENCE [LARGE SCALE GENOMIC DNA]</scope>
    <source>
        <strain evidence="2 3">ATCC 23126</strain>
    </source>
</reference>
<evidence type="ECO:0000259" key="1">
    <source>
        <dbReference type="Pfam" id="PF13304"/>
    </source>
</evidence>
<accession>A0A7X9NZ50</accession>
<name>A0A7X9NZ50_9BACT</name>
<dbReference type="Pfam" id="PF13304">
    <property type="entry name" value="AAA_21"/>
    <property type="match status" value="1"/>
</dbReference>
<feature type="domain" description="ATPase AAA-type core" evidence="1">
    <location>
        <begin position="23"/>
        <end position="311"/>
    </location>
</feature>
<comment type="caution">
    <text evidence="2">The sequence shown here is derived from an EMBL/GenBank/DDBJ whole genome shotgun (WGS) entry which is preliminary data.</text>
</comment>
<dbReference type="InterPro" id="IPR003959">
    <property type="entry name" value="ATPase_AAA_core"/>
</dbReference>
<organism evidence="2 3">
    <name type="scientific">Flammeovirga aprica JL-4</name>
    <dbReference type="NCBI Taxonomy" id="694437"/>
    <lineage>
        <taxon>Bacteria</taxon>
        <taxon>Pseudomonadati</taxon>
        <taxon>Bacteroidota</taxon>
        <taxon>Cytophagia</taxon>
        <taxon>Cytophagales</taxon>
        <taxon>Flammeovirgaceae</taxon>
        <taxon>Flammeovirga</taxon>
    </lineage>
</organism>
<dbReference type="PIRSF" id="PIRSF029347">
    <property type="entry name" value="RecF"/>
    <property type="match status" value="1"/>
</dbReference>
<protein>
    <submittedName>
        <fullName evidence="2">AAA family ATPase</fullName>
    </submittedName>
</protein>
<evidence type="ECO:0000313" key="2">
    <source>
        <dbReference type="EMBL" id="NME66596.1"/>
    </source>
</evidence>
<dbReference type="GO" id="GO:0016887">
    <property type="term" value="F:ATP hydrolysis activity"/>
    <property type="evidence" value="ECO:0007669"/>
    <property type="project" value="InterPro"/>
</dbReference>